<proteinExistence type="predicted"/>
<evidence type="ECO:0000313" key="4">
    <source>
        <dbReference type="Proteomes" id="UP000494165"/>
    </source>
</evidence>
<sequence>MKLTTPHGSENLLVPFEVAESRRQHRHFGTPLNSRVPFRQPDFSSPSPLPVSPSKISRIDRFEAFRLMGNGLLSGEAQLSCPLCDLPARKEGNKTVGVCTNCQCRFRFCQNCRGEEHGMSQCRLLLTPEKLIGARLASRKHYLKNMKRLNLS</sequence>
<feature type="domain" description="ZBR-type" evidence="2">
    <location>
        <begin position="77"/>
        <end position="125"/>
    </location>
</feature>
<keyword evidence="4" id="KW-1185">Reference proteome</keyword>
<dbReference type="Gene3D" id="2.20.25.20">
    <property type="match status" value="1"/>
</dbReference>
<comment type="caution">
    <text evidence="3">The sequence shown here is derived from an EMBL/GenBank/DDBJ whole genome shotgun (WGS) entry which is preliminary data.</text>
</comment>
<protein>
    <recommendedName>
        <fullName evidence="2">ZBR-type domain-containing protein</fullName>
    </recommendedName>
</protein>
<evidence type="ECO:0000256" key="1">
    <source>
        <dbReference type="SAM" id="MobiDB-lite"/>
    </source>
</evidence>
<dbReference type="EMBL" id="CADEPI010000131">
    <property type="protein sequence ID" value="CAB3376676.1"/>
    <property type="molecule type" value="Genomic_DNA"/>
</dbReference>
<dbReference type="Proteomes" id="UP000494165">
    <property type="component" value="Unassembled WGS sequence"/>
</dbReference>
<feature type="region of interest" description="Disordered" evidence="1">
    <location>
        <begin position="29"/>
        <end position="51"/>
    </location>
</feature>
<organism evidence="3 4">
    <name type="scientific">Cloeon dipterum</name>
    <dbReference type="NCBI Taxonomy" id="197152"/>
    <lineage>
        <taxon>Eukaryota</taxon>
        <taxon>Metazoa</taxon>
        <taxon>Ecdysozoa</taxon>
        <taxon>Arthropoda</taxon>
        <taxon>Hexapoda</taxon>
        <taxon>Insecta</taxon>
        <taxon>Pterygota</taxon>
        <taxon>Palaeoptera</taxon>
        <taxon>Ephemeroptera</taxon>
        <taxon>Pisciforma</taxon>
        <taxon>Baetidae</taxon>
        <taxon>Cloeon</taxon>
    </lineage>
</organism>
<dbReference type="InterPro" id="IPR044064">
    <property type="entry name" value="ZF_ZBR"/>
</dbReference>
<dbReference type="AlphaFoldDB" id="A0A8S1D3K0"/>
<reference evidence="3 4" key="1">
    <citation type="submission" date="2020-04" db="EMBL/GenBank/DDBJ databases">
        <authorList>
            <person name="Alioto T."/>
            <person name="Alioto T."/>
            <person name="Gomez Garrido J."/>
        </authorList>
    </citation>
    <scope>NUCLEOTIDE SEQUENCE [LARGE SCALE GENOMIC DNA]</scope>
</reference>
<evidence type="ECO:0000259" key="2">
    <source>
        <dbReference type="PROSITE" id="PS51872"/>
    </source>
</evidence>
<name>A0A8S1D3K0_9INSE</name>
<accession>A0A8S1D3K0</accession>
<evidence type="ECO:0000313" key="3">
    <source>
        <dbReference type="EMBL" id="CAB3376676.1"/>
    </source>
</evidence>
<gene>
    <name evidence="3" type="ORF">CLODIP_2_CD05133</name>
</gene>
<dbReference type="PROSITE" id="PS51872">
    <property type="entry name" value="ZF_ZBR"/>
    <property type="match status" value="1"/>
</dbReference>
<dbReference type="SUPFAM" id="SSF57850">
    <property type="entry name" value="RING/U-box"/>
    <property type="match status" value="1"/>
</dbReference>